<evidence type="ECO:0000259" key="1">
    <source>
        <dbReference type="Pfam" id="PF05491"/>
    </source>
</evidence>
<name>A0A0F9C6D5_9ZZZZ</name>
<dbReference type="AlphaFoldDB" id="A0A0F9C6D5"/>
<sequence>YYKLTWDHRSLDRVLNMIGIYNLGYTSEDIRYLEILRERGTVSLRNITRILQIDINTILREIEPFLIERNHVEITSKGRRLLSWPQIVGTIQ</sequence>
<feature type="non-terminal residue" evidence="2">
    <location>
        <position position="1"/>
    </location>
</feature>
<feature type="domain" description="RuvB winged helix C-terminal" evidence="1">
    <location>
        <begin position="23"/>
        <end position="81"/>
    </location>
</feature>
<dbReference type="SUPFAM" id="SSF46785">
    <property type="entry name" value="Winged helix' DNA-binding domain"/>
    <property type="match status" value="1"/>
</dbReference>
<dbReference type="GO" id="GO:0003677">
    <property type="term" value="F:DNA binding"/>
    <property type="evidence" value="ECO:0007669"/>
    <property type="project" value="InterPro"/>
</dbReference>
<proteinExistence type="predicted"/>
<accession>A0A0F9C6D5</accession>
<dbReference type="GO" id="GO:0006310">
    <property type="term" value="P:DNA recombination"/>
    <property type="evidence" value="ECO:0007669"/>
    <property type="project" value="InterPro"/>
</dbReference>
<protein>
    <recommendedName>
        <fullName evidence="1">RuvB winged helix C-terminal domain-containing protein</fullName>
    </recommendedName>
</protein>
<organism evidence="2">
    <name type="scientific">marine sediment metagenome</name>
    <dbReference type="NCBI Taxonomy" id="412755"/>
    <lineage>
        <taxon>unclassified sequences</taxon>
        <taxon>metagenomes</taxon>
        <taxon>ecological metagenomes</taxon>
    </lineage>
</organism>
<dbReference type="GO" id="GO:0009378">
    <property type="term" value="F:four-way junction helicase activity"/>
    <property type="evidence" value="ECO:0007669"/>
    <property type="project" value="InterPro"/>
</dbReference>
<dbReference type="Gene3D" id="1.10.10.10">
    <property type="entry name" value="Winged helix-like DNA-binding domain superfamily/Winged helix DNA-binding domain"/>
    <property type="match status" value="1"/>
</dbReference>
<reference evidence="2" key="1">
    <citation type="journal article" date="2015" name="Nature">
        <title>Complex archaea that bridge the gap between prokaryotes and eukaryotes.</title>
        <authorList>
            <person name="Spang A."/>
            <person name="Saw J.H."/>
            <person name="Jorgensen S.L."/>
            <person name="Zaremba-Niedzwiedzka K."/>
            <person name="Martijn J."/>
            <person name="Lind A.E."/>
            <person name="van Eijk R."/>
            <person name="Schleper C."/>
            <person name="Guy L."/>
            <person name="Ettema T.J."/>
        </authorList>
    </citation>
    <scope>NUCLEOTIDE SEQUENCE</scope>
</reference>
<dbReference type="Pfam" id="PF05491">
    <property type="entry name" value="WHD_RuvB"/>
    <property type="match status" value="1"/>
</dbReference>
<gene>
    <name evidence="2" type="ORF">LCGC14_2647030</name>
</gene>
<dbReference type="InterPro" id="IPR008823">
    <property type="entry name" value="RuvB_wg_C"/>
</dbReference>
<comment type="caution">
    <text evidence="2">The sequence shown here is derived from an EMBL/GenBank/DDBJ whole genome shotgun (WGS) entry which is preliminary data.</text>
</comment>
<dbReference type="InterPro" id="IPR036390">
    <property type="entry name" value="WH_DNA-bd_sf"/>
</dbReference>
<dbReference type="EMBL" id="LAZR01045799">
    <property type="protein sequence ID" value="KKK98009.1"/>
    <property type="molecule type" value="Genomic_DNA"/>
</dbReference>
<evidence type="ECO:0000313" key="2">
    <source>
        <dbReference type="EMBL" id="KKK98009.1"/>
    </source>
</evidence>
<dbReference type="InterPro" id="IPR036388">
    <property type="entry name" value="WH-like_DNA-bd_sf"/>
</dbReference>
<dbReference type="GO" id="GO:0006281">
    <property type="term" value="P:DNA repair"/>
    <property type="evidence" value="ECO:0007669"/>
    <property type="project" value="InterPro"/>
</dbReference>